<accession>A0A0J6VD05</accession>
<dbReference type="AlphaFoldDB" id="A0A0J6VD05"/>
<dbReference type="Proteomes" id="UP000035929">
    <property type="component" value="Unassembled WGS sequence"/>
</dbReference>
<organism evidence="2 3">
    <name type="scientific">Methylobacterium aquaticum</name>
    <dbReference type="NCBI Taxonomy" id="270351"/>
    <lineage>
        <taxon>Bacteria</taxon>
        <taxon>Pseudomonadati</taxon>
        <taxon>Pseudomonadota</taxon>
        <taxon>Alphaproteobacteria</taxon>
        <taxon>Hyphomicrobiales</taxon>
        <taxon>Methylobacteriaceae</taxon>
        <taxon>Methylobacterium</taxon>
    </lineage>
</organism>
<protein>
    <submittedName>
        <fullName evidence="2">Uncharacterized protein</fullName>
    </submittedName>
</protein>
<feature type="region of interest" description="Disordered" evidence="1">
    <location>
        <begin position="109"/>
        <end position="158"/>
    </location>
</feature>
<feature type="non-terminal residue" evidence="2">
    <location>
        <position position="158"/>
    </location>
</feature>
<reference evidence="2 3" key="1">
    <citation type="submission" date="2015-03" db="EMBL/GenBank/DDBJ databases">
        <title>Genome sequencing of Methylobacterium aquaticum DSM16371 type strain.</title>
        <authorList>
            <person name="Chaudhry V."/>
            <person name="Patil P.B."/>
        </authorList>
    </citation>
    <scope>NUCLEOTIDE SEQUENCE [LARGE SCALE GENOMIC DNA]</scope>
    <source>
        <strain evidence="2 3">DSM 16371</strain>
    </source>
</reference>
<dbReference type="PATRIC" id="fig|270351.6.peg.6500"/>
<comment type="caution">
    <text evidence="2">The sequence shown here is derived from an EMBL/GenBank/DDBJ whole genome shotgun (WGS) entry which is preliminary data.</text>
</comment>
<name>A0A0J6VD05_9HYPH</name>
<proteinExistence type="predicted"/>
<evidence type="ECO:0000313" key="3">
    <source>
        <dbReference type="Proteomes" id="UP000035929"/>
    </source>
</evidence>
<evidence type="ECO:0000313" key="2">
    <source>
        <dbReference type="EMBL" id="KMO36956.1"/>
    </source>
</evidence>
<sequence>MLLTLLPAALLSACTPERPVSVPEIEAFLGVTLPPGHRDLRSADEAGIDRLMRLTFDAPEAEATAFAARLVPGGLTPGDDAGITLFGSGFDGWLTALPEGASGGEVLVAGRRGPQGGVGPPRPGRRGGWGGGVSPWAAPFSSPPRPGGAGAPGRPPRG</sequence>
<gene>
    <name evidence="2" type="ORF">VP06_08720</name>
</gene>
<dbReference type="EMBL" id="LABX01000062">
    <property type="protein sequence ID" value="KMO36956.1"/>
    <property type="molecule type" value="Genomic_DNA"/>
</dbReference>
<evidence type="ECO:0000256" key="1">
    <source>
        <dbReference type="SAM" id="MobiDB-lite"/>
    </source>
</evidence>